<accession>A0A7K3MBI1</accession>
<name>A0A7K3MBI1_9ACTN</name>
<dbReference type="AlphaFoldDB" id="A0A7K3MBI1"/>
<organism evidence="1 2">
    <name type="scientific">Phytoactinopolyspora mesophila</name>
    <dbReference type="NCBI Taxonomy" id="2650750"/>
    <lineage>
        <taxon>Bacteria</taxon>
        <taxon>Bacillati</taxon>
        <taxon>Actinomycetota</taxon>
        <taxon>Actinomycetes</taxon>
        <taxon>Jiangellales</taxon>
        <taxon>Jiangellaceae</taxon>
        <taxon>Phytoactinopolyspora</taxon>
    </lineage>
</organism>
<reference evidence="1 2" key="1">
    <citation type="submission" date="2019-11" db="EMBL/GenBank/DDBJ databases">
        <authorList>
            <person name="Li X.-J."/>
            <person name="Feng X.-M."/>
        </authorList>
    </citation>
    <scope>NUCLEOTIDE SEQUENCE [LARGE SCALE GENOMIC DNA]</scope>
    <source>
        <strain evidence="1 2">XMNu-373</strain>
    </source>
</reference>
<comment type="caution">
    <text evidence="1">The sequence shown here is derived from an EMBL/GenBank/DDBJ whole genome shotgun (WGS) entry which is preliminary data.</text>
</comment>
<gene>
    <name evidence="1" type="ORF">F7O44_26750</name>
</gene>
<protein>
    <recommendedName>
        <fullName evidence="3">DUF3800 domain-containing protein</fullName>
    </recommendedName>
</protein>
<evidence type="ECO:0000313" key="1">
    <source>
        <dbReference type="EMBL" id="NDL60681.1"/>
    </source>
</evidence>
<evidence type="ECO:0000313" key="2">
    <source>
        <dbReference type="Proteomes" id="UP000460435"/>
    </source>
</evidence>
<dbReference type="EMBL" id="WLZY01000013">
    <property type="protein sequence ID" value="NDL60681.1"/>
    <property type="molecule type" value="Genomic_DNA"/>
</dbReference>
<evidence type="ECO:0008006" key="3">
    <source>
        <dbReference type="Google" id="ProtNLM"/>
    </source>
</evidence>
<keyword evidence="2" id="KW-1185">Reference proteome</keyword>
<dbReference type="Proteomes" id="UP000460435">
    <property type="component" value="Unassembled WGS sequence"/>
</dbReference>
<proteinExistence type="predicted"/>
<sequence length="351" mass="37894">MRRCSLVTGAVPSSCLLEVACDESGSEGERLVGGNTDVFAHSSVHLGAEAAAWCIREIRARIGSPALEYKANHLLREKHRAVLTWLLGPSGPIFEHGRVYLADKAFFVVSRIVDVLVVGRDESWLAVPGTDQRNGSAAVTLYRDGERAFGRAQWQVFLESGNDLLRAKNRPGVLAPVESFFHMIDIMRSAGGSGRCAEVVELLGAAKERAASFRAGAVDGTAMPPAADPLVPAILCAVAFWGRHGQPISIIHDEQNVLSREVVARLQRMAGGSSACDHLVPGRGRLAALRLVDSRADPRVQLADFLAGVARKIASDALNHRADTELTELLRPYVDPASAWADERSWSQLLP</sequence>